<dbReference type="Pfam" id="PF00920">
    <property type="entry name" value="ILVD_EDD_N"/>
    <property type="match status" value="1"/>
</dbReference>
<evidence type="ECO:0000313" key="18">
    <source>
        <dbReference type="EMBL" id="QAY73694.1"/>
    </source>
</evidence>
<keyword evidence="5 15" id="KW-0479">Metal-binding</keyword>
<evidence type="ECO:0000256" key="14">
    <source>
        <dbReference type="ARBA" id="ARBA00029490"/>
    </source>
</evidence>
<dbReference type="Pfam" id="PF24877">
    <property type="entry name" value="ILV_EDD_C"/>
    <property type="match status" value="1"/>
</dbReference>
<evidence type="ECO:0000256" key="3">
    <source>
        <dbReference type="ARBA" id="ARBA00022605"/>
    </source>
</evidence>
<keyword evidence="10 15" id="KW-0100">Branched-chain amino acid biosynthesis</keyword>
<dbReference type="SUPFAM" id="SSF143975">
    <property type="entry name" value="IlvD/EDD N-terminal domain-like"/>
    <property type="match status" value="1"/>
</dbReference>
<feature type="binding site" evidence="15">
    <location>
        <position position="455"/>
    </location>
    <ligand>
        <name>Mg(2+)</name>
        <dbReference type="ChEBI" id="CHEBI:18420"/>
    </ligand>
</feature>
<dbReference type="InterPro" id="IPR020558">
    <property type="entry name" value="DiOHA_6PGluconate_deHydtase_CS"/>
</dbReference>
<name>A0A4P6FCS8_9MICO</name>
<feature type="binding site" evidence="15">
    <location>
        <position position="128"/>
    </location>
    <ligand>
        <name>Mg(2+)</name>
        <dbReference type="ChEBI" id="CHEBI:18420"/>
    </ligand>
</feature>
<dbReference type="EMBL" id="CP035491">
    <property type="protein sequence ID" value="QAY73694.1"/>
    <property type="molecule type" value="Genomic_DNA"/>
</dbReference>
<dbReference type="RefSeq" id="WP_129191171.1">
    <property type="nucleotide sequence ID" value="NZ_CP035491.1"/>
</dbReference>
<evidence type="ECO:0000256" key="6">
    <source>
        <dbReference type="ARBA" id="ARBA00022842"/>
    </source>
</evidence>
<dbReference type="PROSITE" id="PS00887">
    <property type="entry name" value="ILVD_EDD_2"/>
    <property type="match status" value="1"/>
</dbReference>
<feature type="domain" description="Dihydroxy-acid/6-phosphogluconate dehydratase N-terminal" evidence="16">
    <location>
        <begin position="39"/>
        <end position="361"/>
    </location>
</feature>
<dbReference type="AlphaFoldDB" id="A0A4P6FCS8"/>
<dbReference type="InterPro" id="IPR004404">
    <property type="entry name" value="DihydroxyA_deHydtase"/>
</dbReference>
<comment type="cofactor">
    <cofactor evidence="15">
        <name>[2Fe-2S] cluster</name>
        <dbReference type="ChEBI" id="CHEBI:190135"/>
    </cofactor>
    <text evidence="15">Binds 1 [2Fe-2S] cluster per subunit. This cluster acts as a Lewis acid cofactor.</text>
</comment>
<dbReference type="InterPro" id="IPR042096">
    <property type="entry name" value="Dihydro-acid_dehy_C"/>
</dbReference>
<evidence type="ECO:0000256" key="1">
    <source>
        <dbReference type="ARBA" id="ARBA00001946"/>
    </source>
</evidence>
<comment type="function">
    <text evidence="15">Functions in the biosynthesis of branched-chain amino acids. Catalyzes the dehydration of (2R,3R)-2,3-dihydroxy-3-methylpentanoate (2,3-dihydroxy-3-methylvalerate) into 2-oxo-3-methylpentanoate (2-oxo-3-methylvalerate) and of (2R)-2,3-dihydroxy-3-methylbutanoate (2,3-dihydroxyisovalerate) into 2-oxo-3-methylbutanoate (2-oxoisovalerate), the penultimate precursor to L-isoleucine and L-valine, respectively.</text>
</comment>
<feature type="binding site" description="via carbamate group" evidence="15">
    <location>
        <position position="129"/>
    </location>
    <ligand>
        <name>Mg(2+)</name>
        <dbReference type="ChEBI" id="CHEBI:18420"/>
    </ligand>
</feature>
<keyword evidence="8 15" id="KW-0411">Iron-sulfur</keyword>
<feature type="binding site" evidence="15">
    <location>
        <position position="54"/>
    </location>
    <ligand>
        <name>[2Fe-2S] cluster</name>
        <dbReference type="ChEBI" id="CHEBI:190135"/>
    </ligand>
</feature>
<evidence type="ECO:0000256" key="13">
    <source>
        <dbReference type="ARBA" id="ARBA00029437"/>
    </source>
</evidence>
<proteinExistence type="inferred from homology"/>
<comment type="cofactor">
    <cofactor evidence="1 15">
        <name>Mg(2+)</name>
        <dbReference type="ChEBI" id="CHEBI:18420"/>
    </cofactor>
</comment>
<dbReference type="NCBIfam" id="NF002068">
    <property type="entry name" value="PRK00911.1"/>
    <property type="match status" value="1"/>
</dbReference>
<comment type="caution">
    <text evidence="15">Lacks conserved residue(s) required for the propagation of feature annotation.</text>
</comment>
<dbReference type="GO" id="GO:0051537">
    <property type="term" value="F:2 iron, 2 sulfur cluster binding"/>
    <property type="evidence" value="ECO:0007669"/>
    <property type="project" value="UniProtKB-UniRule"/>
</dbReference>
<evidence type="ECO:0000256" key="2">
    <source>
        <dbReference type="ARBA" id="ARBA00006486"/>
    </source>
</evidence>
<dbReference type="GO" id="GO:0009099">
    <property type="term" value="P:L-valine biosynthetic process"/>
    <property type="evidence" value="ECO:0007669"/>
    <property type="project" value="UniProtKB-UniRule"/>
</dbReference>
<dbReference type="Proteomes" id="UP000291259">
    <property type="component" value="Chromosome"/>
</dbReference>
<evidence type="ECO:0000256" key="10">
    <source>
        <dbReference type="ARBA" id="ARBA00023304"/>
    </source>
</evidence>
<protein>
    <recommendedName>
        <fullName evidence="14 15">Dihydroxy-acid dehydratase</fullName>
        <shortName evidence="15">DAD</shortName>
        <ecNumber evidence="14 15">4.2.1.9</ecNumber>
    </recommendedName>
</protein>
<feature type="domain" description="Dihydroxy-acid/6-phosphogluconate dehydratase C-terminal" evidence="17">
    <location>
        <begin position="373"/>
        <end position="562"/>
    </location>
</feature>
<dbReference type="SUPFAM" id="SSF52016">
    <property type="entry name" value="LeuD/IlvD-like"/>
    <property type="match status" value="1"/>
</dbReference>
<evidence type="ECO:0000256" key="12">
    <source>
        <dbReference type="ARBA" id="ARBA00029436"/>
    </source>
</evidence>
<dbReference type="GO" id="GO:0000287">
    <property type="term" value="F:magnesium ion binding"/>
    <property type="evidence" value="ECO:0007669"/>
    <property type="project" value="UniProtKB-UniRule"/>
</dbReference>
<comment type="pathway">
    <text evidence="12 15">Amino-acid biosynthesis; L-valine biosynthesis; L-valine from pyruvate: step 3/4.</text>
</comment>
<comment type="subunit">
    <text evidence="15">Homodimer.</text>
</comment>
<evidence type="ECO:0000256" key="15">
    <source>
        <dbReference type="HAMAP-Rule" id="MF_00012"/>
    </source>
</evidence>
<evidence type="ECO:0000259" key="17">
    <source>
        <dbReference type="Pfam" id="PF24877"/>
    </source>
</evidence>
<keyword evidence="4 15" id="KW-0001">2Fe-2S</keyword>
<gene>
    <name evidence="15 18" type="primary">ilvD</name>
    <name evidence="18" type="ORF">ET445_10400</name>
</gene>
<dbReference type="UniPathway" id="UPA00047">
    <property type="reaction ID" value="UER00057"/>
</dbReference>
<dbReference type="FunFam" id="3.50.30.80:FF:000001">
    <property type="entry name" value="Dihydroxy-acid dehydratase"/>
    <property type="match status" value="1"/>
</dbReference>
<keyword evidence="19" id="KW-1185">Reference proteome</keyword>
<dbReference type="InterPro" id="IPR056740">
    <property type="entry name" value="ILV_EDD_C"/>
</dbReference>
<dbReference type="PROSITE" id="PS00886">
    <property type="entry name" value="ILVD_EDD_1"/>
    <property type="match status" value="1"/>
</dbReference>
<dbReference type="EC" id="4.2.1.9" evidence="14 15"/>
<comment type="pathway">
    <text evidence="13 15">Amino-acid biosynthesis; L-isoleucine biosynthesis; L-isoleucine from 2-oxobutanoate: step 3/4.</text>
</comment>
<evidence type="ECO:0000256" key="11">
    <source>
        <dbReference type="ARBA" id="ARBA00029304"/>
    </source>
</evidence>
<evidence type="ECO:0000256" key="8">
    <source>
        <dbReference type="ARBA" id="ARBA00023014"/>
    </source>
</evidence>
<dbReference type="NCBIfam" id="TIGR00110">
    <property type="entry name" value="ilvD"/>
    <property type="match status" value="1"/>
</dbReference>
<keyword evidence="3 15" id="KW-0028">Amino-acid biosynthesis</keyword>
<evidence type="ECO:0000256" key="9">
    <source>
        <dbReference type="ARBA" id="ARBA00023239"/>
    </source>
</evidence>
<accession>A0A4P6FCS8</accession>
<keyword evidence="6 15" id="KW-0460">Magnesium</keyword>
<keyword evidence="9 15" id="KW-0456">Lyase</keyword>
<feature type="binding site" evidence="15">
    <location>
        <position position="86"/>
    </location>
    <ligand>
        <name>Mg(2+)</name>
        <dbReference type="ChEBI" id="CHEBI:18420"/>
    </ligand>
</feature>
<evidence type="ECO:0000259" key="16">
    <source>
        <dbReference type="Pfam" id="PF00920"/>
    </source>
</evidence>
<dbReference type="Gene3D" id="3.50.30.80">
    <property type="entry name" value="IlvD/EDD C-terminal domain-like"/>
    <property type="match status" value="1"/>
</dbReference>
<evidence type="ECO:0000313" key="19">
    <source>
        <dbReference type="Proteomes" id="UP000291259"/>
    </source>
</evidence>
<dbReference type="InterPro" id="IPR000581">
    <property type="entry name" value="ILV_EDD_N"/>
</dbReference>
<dbReference type="InterPro" id="IPR050165">
    <property type="entry name" value="DHAD_IlvD/Edd"/>
</dbReference>
<organism evidence="18 19">
    <name type="scientific">Agromyces protaetiae</name>
    <dbReference type="NCBI Taxonomy" id="2509455"/>
    <lineage>
        <taxon>Bacteria</taxon>
        <taxon>Bacillati</taxon>
        <taxon>Actinomycetota</taxon>
        <taxon>Actinomycetes</taxon>
        <taxon>Micrococcales</taxon>
        <taxon>Microbacteriaceae</taxon>
        <taxon>Agromyces</taxon>
    </lineage>
</organism>
<dbReference type="GO" id="GO:0004160">
    <property type="term" value="F:dihydroxy-acid dehydratase activity"/>
    <property type="evidence" value="ECO:0007669"/>
    <property type="project" value="UniProtKB-UniRule"/>
</dbReference>
<evidence type="ECO:0000256" key="4">
    <source>
        <dbReference type="ARBA" id="ARBA00022714"/>
    </source>
</evidence>
<feature type="modified residue" description="N6-carboxylysine" evidence="15">
    <location>
        <position position="129"/>
    </location>
</feature>
<dbReference type="UniPathway" id="UPA00049">
    <property type="reaction ID" value="UER00061"/>
</dbReference>
<dbReference type="KEGG" id="agf:ET445_10400"/>
<evidence type="ECO:0000256" key="5">
    <source>
        <dbReference type="ARBA" id="ARBA00022723"/>
    </source>
</evidence>
<keyword evidence="7 15" id="KW-0408">Iron</keyword>
<comment type="catalytic activity">
    <reaction evidence="15">
        <text>(2R,3R)-2,3-dihydroxy-3-methylpentanoate = (S)-3-methyl-2-oxopentanoate + H2O</text>
        <dbReference type="Rhea" id="RHEA:27694"/>
        <dbReference type="ChEBI" id="CHEBI:15377"/>
        <dbReference type="ChEBI" id="CHEBI:35146"/>
        <dbReference type="ChEBI" id="CHEBI:49258"/>
        <dbReference type="EC" id="4.2.1.9"/>
    </reaction>
</comment>
<comment type="catalytic activity">
    <reaction evidence="11">
        <text>(2R)-2,3-dihydroxy-3-methylbutanoate = 3-methyl-2-oxobutanoate + H2O</text>
        <dbReference type="Rhea" id="RHEA:24809"/>
        <dbReference type="ChEBI" id="CHEBI:11851"/>
        <dbReference type="ChEBI" id="CHEBI:15377"/>
        <dbReference type="ChEBI" id="CHEBI:49072"/>
        <dbReference type="EC" id="4.2.1.9"/>
    </reaction>
    <physiologicalReaction direction="left-to-right" evidence="11">
        <dbReference type="Rhea" id="RHEA:24810"/>
    </physiologicalReaction>
</comment>
<dbReference type="InterPro" id="IPR037237">
    <property type="entry name" value="IlvD/EDD_N"/>
</dbReference>
<sequence>MSSQFDPKPRSRVVTDGIEAMTSRGMLRAVGMGDADWDKPQIGIASSWNEITPCNLSLGRLAQAAKEGVHGGGGYPLQFGTVSVSDGISMGHEGMHFSLVSREVIADSVEVVMQAERLDGSVLLAGCDKSIPGMLMAAARLDLASVFLYAGSIAPGWVRLSDGTEKDITIIDSFEAVGAVKAGKMSEADAKRIECAFAPGEGACGGMYTANTMASVAEALGLSLPGSASPASADRRRDYYAHRSGEAVVNLLKHGMTARQILTKEAFENAIAVGMALGGSTNIVLHLLAIAREAEVELTLDDFNRIGSKVPHIGDLKPFGKYVMNDVDRRGGVPVLMKALLDAGLLHGDVLTVTGKTMRENLEELDLPGLDGEVLHTLDDPIHETGGLTILHGSLAPEGAVVKTAGFDAAVFEGPARVFERERGAMDALTNGEIKAGDVVVIRYEGPKGGPGMREMLAITAAIKGAGLGKDVLLLTDGRFSGGTTGLCIGHLAPEAVDAGPIALVRDGDLIRVDIAARSIDLLVEEAELAARREGWAPLPPRYTRGVLAKYSKLVRSAAEGATTG</sequence>
<dbReference type="PANTHER" id="PTHR21000">
    <property type="entry name" value="DIHYDROXY-ACID DEHYDRATASE DAD"/>
    <property type="match status" value="1"/>
</dbReference>
<feature type="active site" description="Proton acceptor" evidence="15">
    <location>
        <position position="481"/>
    </location>
</feature>
<dbReference type="OrthoDB" id="9807077at2"/>
<dbReference type="GO" id="GO:0009097">
    <property type="term" value="P:isoleucine biosynthetic process"/>
    <property type="evidence" value="ECO:0007669"/>
    <property type="project" value="UniProtKB-UniRule"/>
</dbReference>
<dbReference type="HAMAP" id="MF_00012">
    <property type="entry name" value="IlvD"/>
    <property type="match status" value="1"/>
</dbReference>
<reference evidence="18 19" key="1">
    <citation type="submission" date="2019-01" db="EMBL/GenBank/DDBJ databases">
        <title>Genome sequencing of strain FW100M-8.</title>
        <authorList>
            <person name="Heo J."/>
            <person name="Kim S.-J."/>
            <person name="Kim J.-S."/>
            <person name="Hong S.-B."/>
            <person name="Kwon S.-W."/>
        </authorList>
    </citation>
    <scope>NUCLEOTIDE SEQUENCE [LARGE SCALE GENOMIC DNA]</scope>
    <source>
        <strain evidence="18 19">FW100M-8</strain>
    </source>
</reference>
<evidence type="ECO:0000256" key="7">
    <source>
        <dbReference type="ARBA" id="ARBA00023004"/>
    </source>
</evidence>
<comment type="similarity">
    <text evidence="2 15">Belongs to the IlvD/Edd family.</text>
</comment>
<dbReference type="PANTHER" id="PTHR21000:SF5">
    <property type="entry name" value="DIHYDROXY-ACID DEHYDRATASE, MITOCHONDRIAL"/>
    <property type="match status" value="1"/>
</dbReference>